<dbReference type="Pfam" id="PF13378">
    <property type="entry name" value="MR_MLE_C"/>
    <property type="match status" value="1"/>
</dbReference>
<comment type="similarity">
    <text evidence="1">Belongs to the mandelate racemase/muconate lactonizing enzyme family.</text>
</comment>
<dbReference type="SUPFAM" id="SSF54826">
    <property type="entry name" value="Enolase N-terminal domain-like"/>
    <property type="match status" value="1"/>
</dbReference>
<dbReference type="RefSeq" id="WP_073310688.1">
    <property type="nucleotide sequence ID" value="NZ_FQZI01000003.1"/>
</dbReference>
<dbReference type="OrthoDB" id="9775391at2"/>
<dbReference type="InterPro" id="IPR013341">
    <property type="entry name" value="Mandelate_racemase_N_dom"/>
</dbReference>
<name>A0A1M6EM31_9FLAO</name>
<dbReference type="SUPFAM" id="SSF51604">
    <property type="entry name" value="Enolase C-terminal domain-like"/>
    <property type="match status" value="1"/>
</dbReference>
<reference evidence="6" key="1">
    <citation type="submission" date="2016-11" db="EMBL/GenBank/DDBJ databases">
        <authorList>
            <person name="Varghese N."/>
            <person name="Submissions S."/>
        </authorList>
    </citation>
    <scope>NUCLEOTIDE SEQUENCE [LARGE SCALE GENOMIC DNA]</scope>
    <source>
        <strain evidence="6">DSM 18829</strain>
    </source>
</reference>
<dbReference type="InterPro" id="IPR034593">
    <property type="entry name" value="DgoD-like"/>
</dbReference>
<evidence type="ECO:0000313" key="5">
    <source>
        <dbReference type="EMBL" id="SHI86523.1"/>
    </source>
</evidence>
<evidence type="ECO:0000256" key="1">
    <source>
        <dbReference type="ARBA" id="ARBA00008031"/>
    </source>
</evidence>
<sequence length="331" mass="37169">MQLAWQKVKLPLKETFSISYGDYSFREALIIKLNHKGLSGYGECTVIDYYGINLDDLVNQLISSKTLIENQQITTPQLFYSFIKNLHLSSFVTSALDCAYWDLFGKLENKSFLEINSIDLKAIPESSITISIDDIESQIKKIENSDWNKFKVKCKGLDKESFIKLAGLNRNIALDSNASFTIEDCHWIENNELASKFTYLEQPMQVKNYTNLSRDKYANWMADEDFQNSNNLVSLLSHYKSLNIKLVKCGGLTPALEIIKEARKLDYKIMIGCMTESTVGISAGAVLAPLVDYCDLDGANLIAKDIAIGSKVINGKIQLSDKPGLGIELIK</sequence>
<dbReference type="InterPro" id="IPR029017">
    <property type="entry name" value="Enolase-like_N"/>
</dbReference>
<feature type="domain" description="Enolase C-terminal" evidence="4">
    <location>
        <begin position="168"/>
        <end position="329"/>
    </location>
</feature>
<accession>A0A1M6EM31</accession>
<evidence type="ECO:0000259" key="3">
    <source>
        <dbReference type="Pfam" id="PF02746"/>
    </source>
</evidence>
<dbReference type="GO" id="GO:0016854">
    <property type="term" value="F:racemase and epimerase activity"/>
    <property type="evidence" value="ECO:0007669"/>
    <property type="project" value="UniProtKB-ARBA"/>
</dbReference>
<dbReference type="Gene3D" id="3.30.390.10">
    <property type="entry name" value="Enolase-like, N-terminal domain"/>
    <property type="match status" value="1"/>
</dbReference>
<dbReference type="InterPro" id="IPR029065">
    <property type="entry name" value="Enolase_C-like"/>
</dbReference>
<protein>
    <submittedName>
        <fullName evidence="5">L-alanine-DL-glutamate epimerase</fullName>
    </submittedName>
</protein>
<dbReference type="PANTHER" id="PTHR48080:SF3">
    <property type="entry name" value="ENOLASE SUPERFAMILY MEMBER DDB_G0284701"/>
    <property type="match status" value="1"/>
</dbReference>
<dbReference type="GO" id="GO:0046872">
    <property type="term" value="F:metal ion binding"/>
    <property type="evidence" value="ECO:0007669"/>
    <property type="project" value="UniProtKB-KW"/>
</dbReference>
<dbReference type="Pfam" id="PF02746">
    <property type="entry name" value="MR_MLE_N"/>
    <property type="match status" value="1"/>
</dbReference>
<dbReference type="STRING" id="415425.SAMN05444363_1845"/>
<dbReference type="Gene3D" id="3.20.20.120">
    <property type="entry name" value="Enolase-like C-terminal domain"/>
    <property type="match status" value="1"/>
</dbReference>
<evidence type="ECO:0000313" key="6">
    <source>
        <dbReference type="Proteomes" id="UP000184488"/>
    </source>
</evidence>
<feature type="domain" description="Mandelate racemase/muconate lactonizing enzyme N-terminal" evidence="3">
    <location>
        <begin position="11"/>
        <end position="113"/>
    </location>
</feature>
<keyword evidence="2" id="KW-0479">Metal-binding</keyword>
<organism evidence="5 6">
    <name type="scientific">Flavobacterium terrae</name>
    <dbReference type="NCBI Taxonomy" id="415425"/>
    <lineage>
        <taxon>Bacteria</taxon>
        <taxon>Pseudomonadati</taxon>
        <taxon>Bacteroidota</taxon>
        <taxon>Flavobacteriia</taxon>
        <taxon>Flavobacteriales</taxon>
        <taxon>Flavobacteriaceae</taxon>
        <taxon>Flavobacterium</taxon>
    </lineage>
</organism>
<dbReference type="PANTHER" id="PTHR48080">
    <property type="entry name" value="D-GALACTONATE DEHYDRATASE-RELATED"/>
    <property type="match status" value="1"/>
</dbReference>
<evidence type="ECO:0000256" key="2">
    <source>
        <dbReference type="ARBA" id="ARBA00022723"/>
    </source>
</evidence>
<gene>
    <name evidence="5" type="ORF">SAMN05444363_1845</name>
</gene>
<dbReference type="AlphaFoldDB" id="A0A1M6EM31"/>
<proteinExistence type="inferred from homology"/>
<keyword evidence="6" id="KW-1185">Reference proteome</keyword>
<dbReference type="InterPro" id="IPR036849">
    <property type="entry name" value="Enolase-like_C_sf"/>
</dbReference>
<dbReference type="Proteomes" id="UP000184488">
    <property type="component" value="Unassembled WGS sequence"/>
</dbReference>
<dbReference type="EMBL" id="FQZI01000003">
    <property type="protein sequence ID" value="SHI86523.1"/>
    <property type="molecule type" value="Genomic_DNA"/>
</dbReference>
<evidence type="ECO:0000259" key="4">
    <source>
        <dbReference type="Pfam" id="PF13378"/>
    </source>
</evidence>